<geneLocation type="plasmid" evidence="1 2">
    <name>pSCATT</name>
</geneLocation>
<protein>
    <submittedName>
        <fullName evidence="1">Uncharacterized protein</fullName>
    </submittedName>
</protein>
<dbReference type="Proteomes" id="UP000007842">
    <property type="component" value="Plasmid pSCATT"/>
</dbReference>
<evidence type="ECO:0000313" key="1">
    <source>
        <dbReference type="EMBL" id="AEW98924.1"/>
    </source>
</evidence>
<proteinExistence type="predicted"/>
<sequence>MAPRPVRDDDGGVRRARAPSWQIRIASPTTLVTGLYVRDAAGLRPPRTGVDVPALAPEVPVLPGPAALATPRTAELWARWWHAALHAPDGAHPGFDAPELGALLSECGPAATEWTTARGREHAHAVTHGERRGAEGRFARGVAVQLGRAMRPFDLHVILLPLAGAFALRYAAARVLVSHALRDDAAAYERWLVPVIEELA</sequence>
<name>G8XHQ9_STREN</name>
<gene>
    <name evidence="1" type="ordered locus">SCATT_p07310</name>
</gene>
<dbReference type="KEGG" id="scy:SCATT_p07310"/>
<dbReference type="HOGENOM" id="CLU_112000_0_0_11"/>
<reference evidence="2" key="1">
    <citation type="submission" date="2011-12" db="EMBL/GenBank/DDBJ databases">
        <title>Complete genome sequence of Streptomyces cattleya strain DSM 46488.</title>
        <authorList>
            <person name="Ou H.-Y."/>
            <person name="Li P."/>
            <person name="Zhao C."/>
            <person name="O'Hagan D."/>
            <person name="Deng Z."/>
        </authorList>
    </citation>
    <scope>NUCLEOTIDE SEQUENCE [LARGE SCALE GENOMIC DNA]</scope>
    <source>
        <strain evidence="2">ATCC 35852 / DSM 46488 / JCM 4925 / NBRC 14057 / NRRL 8057</strain>
        <plasmid evidence="2">Plasmid pSCATT</plasmid>
    </source>
</reference>
<accession>G8XHQ9</accession>
<dbReference type="PATRIC" id="fig|1003195.29.peg.6525"/>
<keyword evidence="2" id="KW-1185">Reference proteome</keyword>
<keyword evidence="1" id="KW-0614">Plasmid</keyword>
<dbReference type="EMBL" id="CP003229">
    <property type="protein sequence ID" value="AEW98924.1"/>
    <property type="molecule type" value="Genomic_DNA"/>
</dbReference>
<organism evidence="1 2">
    <name type="scientific">Streptantibioticus cattleyicolor (strain ATCC 35852 / DSM 46488 / JCM 4925 / NBRC 14057 / NRRL 8057)</name>
    <name type="common">Streptomyces cattleya</name>
    <dbReference type="NCBI Taxonomy" id="1003195"/>
    <lineage>
        <taxon>Bacteria</taxon>
        <taxon>Bacillati</taxon>
        <taxon>Actinomycetota</taxon>
        <taxon>Actinomycetes</taxon>
        <taxon>Kitasatosporales</taxon>
        <taxon>Streptomycetaceae</taxon>
        <taxon>Streptantibioticus</taxon>
    </lineage>
</organism>
<evidence type="ECO:0000313" key="2">
    <source>
        <dbReference type="Proteomes" id="UP000007842"/>
    </source>
</evidence>
<dbReference type="AlphaFoldDB" id="G8XHQ9"/>